<reference evidence="3 4" key="1">
    <citation type="submission" date="2018-08" db="EMBL/GenBank/DDBJ databases">
        <title>Genomic investigation of the strawberry pathogen Phytophthora fragariae indicates pathogenicity is determined by transcriptional variation in three key races.</title>
        <authorList>
            <person name="Adams T.M."/>
            <person name="Armitage A.D."/>
            <person name="Sobczyk M.K."/>
            <person name="Bates H.J."/>
            <person name="Dunwell J.M."/>
            <person name="Nellist C.F."/>
            <person name="Harrison R.J."/>
        </authorList>
    </citation>
    <scope>NUCLEOTIDE SEQUENCE [LARGE SCALE GENOMIC DNA]</scope>
    <source>
        <strain evidence="3 4">BC-1</strain>
    </source>
</reference>
<dbReference type="InterPro" id="IPR032675">
    <property type="entry name" value="LRR_dom_sf"/>
</dbReference>
<feature type="transmembrane region" description="Helical" evidence="1">
    <location>
        <begin position="269"/>
        <end position="286"/>
    </location>
</feature>
<name>A0A6A3YKV6_9STRA</name>
<evidence type="ECO:0000313" key="3">
    <source>
        <dbReference type="EMBL" id="KAE9219000.1"/>
    </source>
</evidence>
<dbReference type="AlphaFoldDB" id="A0A6A3YKV6"/>
<feature type="transmembrane region" description="Helical" evidence="1">
    <location>
        <begin position="46"/>
        <end position="67"/>
    </location>
</feature>
<dbReference type="SUPFAM" id="SSF52058">
    <property type="entry name" value="L domain-like"/>
    <property type="match status" value="1"/>
</dbReference>
<feature type="transmembrane region" description="Helical" evidence="1">
    <location>
        <begin position="122"/>
        <end position="142"/>
    </location>
</feature>
<keyword evidence="1" id="KW-1133">Transmembrane helix</keyword>
<sequence>MISVSIGWTAWLVILTVAPNQTANYLMGTTELDDGNFWLIIDPEPVFMIVSVICLGAFLLSYVNVLLKMTKSLEFWNDLNNFEGRRRKLFNVLNKSLDLTIQLAALYRLLEDGVPTMLCYTYAALVAANSLSCASFILAPGIHSAFSEVFVDTIFDMLFAVVWPIWWLWYSHMNFDFDRAKALLYVSMYPSAWFERQARRMANSSEVTLFLISFDALRMKSGLDLSIRMAMNLSFSHRLGRVVEFMILQQRQKTASKQPLTDQLNIRRPTALLFVFVSVGVLVYTNQSIVTSVKTCCAYPECVAYAYRWSETEFCPCRALIDVDKAPRSYAEWMNPLNVTHLLRDLSLTGDLRVIEVVNRHLPTLPDELQRCTQLQSITLAYTGIEVVPDWCTALTKLEYLSIEGRSIDKNLVALPDQLFDKMQSLTFLHLGIHQNLATFPLMTGPSNLKMFSLALLVSLEEIPSLESLHKLKSVLLTGDVALLRVPNLSPSVTTLVILDAAACCNGTPRTSRAMPQLLDTVGVATCQFPGTPSDLLVASTREQIDECNGVMYKQCATGMCYNLRMQVIACQSEELHEAVRRREIQLGIGQPCDAKVEKWLGCQ</sequence>
<keyword evidence="1" id="KW-0812">Transmembrane</keyword>
<dbReference type="Pfam" id="PF26605">
    <property type="entry name" value="WLGC"/>
    <property type="match status" value="1"/>
</dbReference>
<evidence type="ECO:0000256" key="1">
    <source>
        <dbReference type="SAM" id="Phobius"/>
    </source>
</evidence>
<comment type="caution">
    <text evidence="3">The sequence shown here is derived from an EMBL/GenBank/DDBJ whole genome shotgun (WGS) entry which is preliminary data.</text>
</comment>
<proteinExistence type="predicted"/>
<keyword evidence="1" id="KW-0472">Membrane</keyword>
<organism evidence="3 4">
    <name type="scientific">Phytophthora fragariae</name>
    <dbReference type="NCBI Taxonomy" id="53985"/>
    <lineage>
        <taxon>Eukaryota</taxon>
        <taxon>Sar</taxon>
        <taxon>Stramenopiles</taxon>
        <taxon>Oomycota</taxon>
        <taxon>Peronosporomycetes</taxon>
        <taxon>Peronosporales</taxon>
        <taxon>Peronosporaceae</taxon>
        <taxon>Phytophthora</taxon>
    </lineage>
</organism>
<feature type="transmembrane region" description="Helical" evidence="1">
    <location>
        <begin position="149"/>
        <end position="169"/>
    </location>
</feature>
<accession>A0A6A3YKV6</accession>
<gene>
    <name evidence="3" type="ORF">PF002_g16330</name>
</gene>
<dbReference type="Gene3D" id="3.80.10.10">
    <property type="entry name" value="Ribonuclease Inhibitor"/>
    <property type="match status" value="1"/>
</dbReference>
<feature type="domain" description="WLGC" evidence="2">
    <location>
        <begin position="543"/>
        <end position="604"/>
    </location>
</feature>
<dbReference type="Proteomes" id="UP000440367">
    <property type="component" value="Unassembled WGS sequence"/>
</dbReference>
<evidence type="ECO:0000313" key="4">
    <source>
        <dbReference type="Proteomes" id="UP000440367"/>
    </source>
</evidence>
<protein>
    <recommendedName>
        <fullName evidence="2">WLGC domain-containing protein</fullName>
    </recommendedName>
</protein>
<dbReference type="InterPro" id="IPR058256">
    <property type="entry name" value="WLGC"/>
</dbReference>
<dbReference type="EMBL" id="QXGD01000960">
    <property type="protein sequence ID" value="KAE9219000.1"/>
    <property type="molecule type" value="Genomic_DNA"/>
</dbReference>
<evidence type="ECO:0000259" key="2">
    <source>
        <dbReference type="Pfam" id="PF26605"/>
    </source>
</evidence>